<evidence type="ECO:0000259" key="5">
    <source>
        <dbReference type="PROSITE" id="PS51891"/>
    </source>
</evidence>
<evidence type="ECO:0000256" key="2">
    <source>
        <dbReference type="ARBA" id="ARBA00022723"/>
    </source>
</evidence>
<feature type="domain" description="CENP-V/GFA" evidence="5">
    <location>
        <begin position="14"/>
        <end position="118"/>
    </location>
</feature>
<accession>A0A163K8S0</accession>
<dbReference type="GO" id="GO:0016846">
    <property type="term" value="F:carbon-sulfur lyase activity"/>
    <property type="evidence" value="ECO:0007669"/>
    <property type="project" value="InterPro"/>
</dbReference>
<sequence>MSAIERTPIATRTFHATCHCRASTLSFTVPTASLPLPVHFCHCGICRHATGTYFTAGASIPEPITDTSTFTAYESSDHLTRWFCSTCGAHLLANTQLGGATKWFVSAPSVDAEEDVWDFAGHVYVDSTGDGGLAALMTRIGGREVGLWDERSDRSAPWHQASTGSKSDAMKNIPDEQLHARCQCGGIEFYVSRPTGDETFTEIDEDNVRKHKDKWLAIHDVCNTCRLTISTFVVSWFFPSRNHITLTDGSSYPDDGLFGTARAYKSSAGVDRTFCGKCGAAVSYVSEERSNVVDVAVGLLRTDDARAEDWLEWRTCKLAFEKDACWQSVRDALKEGLQRFLVPHSLASANTFNSLSKLVPLKELEMHHSRKDGGNAARERVMRLWDGDERALDSHGEFRSSL</sequence>
<keyword evidence="2" id="KW-0479">Metal-binding</keyword>
<organism evidence="6 7">
    <name type="scientific">Didymella rabiei</name>
    <name type="common">Chickpea ascochyta blight fungus</name>
    <name type="synonym">Mycosphaerella rabiei</name>
    <dbReference type="NCBI Taxonomy" id="5454"/>
    <lineage>
        <taxon>Eukaryota</taxon>
        <taxon>Fungi</taxon>
        <taxon>Dikarya</taxon>
        <taxon>Ascomycota</taxon>
        <taxon>Pezizomycotina</taxon>
        <taxon>Dothideomycetes</taxon>
        <taxon>Pleosporomycetidae</taxon>
        <taxon>Pleosporales</taxon>
        <taxon>Pleosporineae</taxon>
        <taxon>Didymellaceae</taxon>
        <taxon>Ascochyta</taxon>
    </lineage>
</organism>
<evidence type="ECO:0000256" key="1">
    <source>
        <dbReference type="ARBA" id="ARBA00005495"/>
    </source>
</evidence>
<dbReference type="PANTHER" id="PTHR33337">
    <property type="entry name" value="GFA DOMAIN-CONTAINING PROTEIN"/>
    <property type="match status" value="1"/>
</dbReference>
<evidence type="ECO:0000256" key="3">
    <source>
        <dbReference type="ARBA" id="ARBA00022833"/>
    </source>
</evidence>
<comment type="caution">
    <text evidence="6">The sequence shown here is derived from an EMBL/GenBank/DDBJ whole genome shotgun (WGS) entry which is preliminary data.</text>
</comment>
<dbReference type="SUPFAM" id="SSF51316">
    <property type="entry name" value="Mss4-like"/>
    <property type="match status" value="2"/>
</dbReference>
<dbReference type="Proteomes" id="UP000076837">
    <property type="component" value="Unassembled WGS sequence"/>
</dbReference>
<dbReference type="Gene3D" id="3.90.1590.10">
    <property type="entry name" value="glutathione-dependent formaldehyde- activating enzyme (gfa)"/>
    <property type="match status" value="1"/>
</dbReference>
<dbReference type="GO" id="GO:0046872">
    <property type="term" value="F:metal ion binding"/>
    <property type="evidence" value="ECO:0007669"/>
    <property type="project" value="UniProtKB-KW"/>
</dbReference>
<gene>
    <name evidence="6" type="ORF">ST47_g2020</name>
</gene>
<dbReference type="InterPro" id="IPR011057">
    <property type="entry name" value="Mss4-like_sf"/>
</dbReference>
<evidence type="ECO:0000256" key="4">
    <source>
        <dbReference type="ARBA" id="ARBA00023239"/>
    </source>
</evidence>
<proteinExistence type="inferred from homology"/>
<comment type="similarity">
    <text evidence="1">Belongs to the Gfa family.</text>
</comment>
<dbReference type="Pfam" id="PF04828">
    <property type="entry name" value="GFA"/>
    <property type="match status" value="2"/>
</dbReference>
<evidence type="ECO:0000313" key="7">
    <source>
        <dbReference type="Proteomes" id="UP000076837"/>
    </source>
</evidence>
<dbReference type="PROSITE" id="PS51891">
    <property type="entry name" value="CENP_V_GFA"/>
    <property type="match status" value="1"/>
</dbReference>
<evidence type="ECO:0000313" key="6">
    <source>
        <dbReference type="EMBL" id="KZM26850.1"/>
    </source>
</evidence>
<reference evidence="6 7" key="1">
    <citation type="journal article" date="2016" name="Sci. Rep.">
        <title>Draft genome sequencing and secretome analysis of fungal phytopathogen Ascochyta rabiei provides insight into the necrotrophic effector repertoire.</title>
        <authorList>
            <person name="Verma S."/>
            <person name="Gazara R.K."/>
            <person name="Nizam S."/>
            <person name="Parween S."/>
            <person name="Chattopadhyay D."/>
            <person name="Verma P.K."/>
        </authorList>
    </citation>
    <scope>NUCLEOTIDE SEQUENCE [LARGE SCALE GENOMIC DNA]</scope>
    <source>
        <strain evidence="6 7">ArDII</strain>
    </source>
</reference>
<protein>
    <submittedName>
        <fullName evidence="6">Carbon-sulfur lyase</fullName>
    </submittedName>
</protein>
<keyword evidence="4 6" id="KW-0456">Lyase</keyword>
<dbReference type="PANTHER" id="PTHR33337:SF31">
    <property type="entry name" value="DUF636 DOMAIN PROTEIN (AFU_ORTHOLOGUE AFUA_2G12650)"/>
    <property type="match status" value="1"/>
</dbReference>
<dbReference type="InterPro" id="IPR006913">
    <property type="entry name" value="CENP-V/GFA"/>
</dbReference>
<dbReference type="AlphaFoldDB" id="A0A163K8S0"/>
<keyword evidence="3" id="KW-0862">Zinc</keyword>
<dbReference type="EMBL" id="JYNV01000091">
    <property type="protein sequence ID" value="KZM26850.1"/>
    <property type="molecule type" value="Genomic_DNA"/>
</dbReference>
<dbReference type="STRING" id="5454.A0A163K8S0"/>
<name>A0A163K8S0_DIDRA</name>
<dbReference type="Gene3D" id="2.170.150.70">
    <property type="match status" value="1"/>
</dbReference>
<keyword evidence="7" id="KW-1185">Reference proteome</keyword>